<dbReference type="Proteomes" id="UP000320333">
    <property type="component" value="Unassembled WGS sequence"/>
</dbReference>
<evidence type="ECO:0000256" key="1">
    <source>
        <dbReference type="SAM" id="MobiDB-lite"/>
    </source>
</evidence>
<feature type="chain" id="PRO_5021479469" description="Homeobox domain-containing protein" evidence="2">
    <location>
        <begin position="32"/>
        <end position="283"/>
    </location>
</feature>
<comment type="caution">
    <text evidence="3">The sequence shown here is derived from an EMBL/GenBank/DDBJ whole genome shotgun (WGS) entry which is preliminary data.</text>
</comment>
<evidence type="ECO:0000256" key="2">
    <source>
        <dbReference type="SAM" id="SignalP"/>
    </source>
</evidence>
<dbReference type="Gene3D" id="1.10.10.60">
    <property type="entry name" value="Homeodomain-like"/>
    <property type="match status" value="1"/>
</dbReference>
<dbReference type="EMBL" id="QEAP01000508">
    <property type="protein sequence ID" value="TPX65141.1"/>
    <property type="molecule type" value="Genomic_DNA"/>
</dbReference>
<keyword evidence="2" id="KW-0732">Signal</keyword>
<feature type="compositionally biased region" description="Polar residues" evidence="1">
    <location>
        <begin position="148"/>
        <end position="158"/>
    </location>
</feature>
<accession>A0A507EMS7</accession>
<proteinExistence type="predicted"/>
<evidence type="ECO:0000313" key="4">
    <source>
        <dbReference type="Proteomes" id="UP000320333"/>
    </source>
</evidence>
<organism evidence="3 4">
    <name type="scientific">Chytriomyces confervae</name>
    <dbReference type="NCBI Taxonomy" id="246404"/>
    <lineage>
        <taxon>Eukaryota</taxon>
        <taxon>Fungi</taxon>
        <taxon>Fungi incertae sedis</taxon>
        <taxon>Chytridiomycota</taxon>
        <taxon>Chytridiomycota incertae sedis</taxon>
        <taxon>Chytridiomycetes</taxon>
        <taxon>Chytridiales</taxon>
        <taxon>Chytriomycetaceae</taxon>
        <taxon>Chytriomyces</taxon>
    </lineage>
</organism>
<reference evidence="3 4" key="1">
    <citation type="journal article" date="2019" name="Sci. Rep.">
        <title>Comparative genomics of chytrid fungi reveal insights into the obligate biotrophic and pathogenic lifestyle of Synchytrium endobioticum.</title>
        <authorList>
            <person name="van de Vossenberg B.T.L.H."/>
            <person name="Warris S."/>
            <person name="Nguyen H.D.T."/>
            <person name="van Gent-Pelzer M.P.E."/>
            <person name="Joly D.L."/>
            <person name="van de Geest H.C."/>
            <person name="Bonants P.J.M."/>
            <person name="Smith D.S."/>
            <person name="Levesque C.A."/>
            <person name="van der Lee T.A.J."/>
        </authorList>
    </citation>
    <scope>NUCLEOTIDE SEQUENCE [LARGE SCALE GENOMIC DNA]</scope>
    <source>
        <strain evidence="3 4">CBS 675.73</strain>
    </source>
</reference>
<evidence type="ECO:0008006" key="5">
    <source>
        <dbReference type="Google" id="ProtNLM"/>
    </source>
</evidence>
<feature type="signal peptide" evidence="2">
    <location>
        <begin position="1"/>
        <end position="31"/>
    </location>
</feature>
<feature type="region of interest" description="Disordered" evidence="1">
    <location>
        <begin position="116"/>
        <end position="160"/>
    </location>
</feature>
<keyword evidence="4" id="KW-1185">Reference proteome</keyword>
<dbReference type="AlphaFoldDB" id="A0A507EMS7"/>
<gene>
    <name evidence="3" type="ORF">CcCBS67573_g08226</name>
</gene>
<sequence>MLVACLSGWPPSGRCLLEYILCNLISGLVIGSTNPTPKIMTDANSDTALSLPVSAHGDEHGCADTGAGSAGTAALLCQGVVAVVPGVDMPAAAPLLRRSSRPSVCESFVLLSPPATDVSMSGERAQQQQQQQQLPSWHLPEPSPLTVAHQSRSSSPMQQHRYVPTHGSLHPYHHHIQHHQHVQYTPIPPPPLPHTYQPAPPYPYPYPPTHSLPIEQHTDTSNAKQRMKQQTFLTPPTLGGVRANKAQVKVLQHIFLTEKKPTGAMQDAIAERIGMSQGAVRNW</sequence>
<dbReference type="OrthoDB" id="6159439at2759"/>
<protein>
    <recommendedName>
        <fullName evidence="5">Homeobox domain-containing protein</fullName>
    </recommendedName>
</protein>
<evidence type="ECO:0000313" key="3">
    <source>
        <dbReference type="EMBL" id="TPX65141.1"/>
    </source>
</evidence>
<name>A0A507EMS7_9FUNG</name>